<dbReference type="GO" id="GO:0003700">
    <property type="term" value="F:DNA-binding transcription factor activity"/>
    <property type="evidence" value="ECO:0007669"/>
    <property type="project" value="TreeGrafter"/>
</dbReference>
<dbReference type="PANTHER" id="PTHR30055:SF237">
    <property type="entry name" value="TRANSCRIPTIONAL REPRESSOR MCE3R"/>
    <property type="match status" value="1"/>
</dbReference>
<dbReference type="SUPFAM" id="SSF48498">
    <property type="entry name" value="Tetracyclin repressor-like, C-terminal domain"/>
    <property type="match status" value="1"/>
</dbReference>
<dbReference type="Gene3D" id="1.10.357.10">
    <property type="entry name" value="Tetracycline Repressor, domain 2"/>
    <property type="match status" value="1"/>
</dbReference>
<dbReference type="GO" id="GO:0000976">
    <property type="term" value="F:transcription cis-regulatory region binding"/>
    <property type="evidence" value="ECO:0007669"/>
    <property type="project" value="TreeGrafter"/>
</dbReference>
<dbReference type="InterPro" id="IPR036271">
    <property type="entry name" value="Tet_transcr_reg_TetR-rel_C_sf"/>
</dbReference>
<evidence type="ECO:0000313" key="3">
    <source>
        <dbReference type="EMBL" id="NOK11628.1"/>
    </source>
</evidence>
<dbReference type="Proteomes" id="UP000528460">
    <property type="component" value="Unassembled WGS sequence"/>
</dbReference>
<evidence type="ECO:0000259" key="2">
    <source>
        <dbReference type="Pfam" id="PF00440"/>
    </source>
</evidence>
<dbReference type="RefSeq" id="WP_171417456.1">
    <property type="nucleotide sequence ID" value="NZ_JABFJW010000171.1"/>
</dbReference>
<organism evidence="3 4">
    <name type="scientific">Corallococcus exercitus</name>
    <dbReference type="NCBI Taxonomy" id="2316736"/>
    <lineage>
        <taxon>Bacteria</taxon>
        <taxon>Pseudomonadati</taxon>
        <taxon>Myxococcota</taxon>
        <taxon>Myxococcia</taxon>
        <taxon>Myxococcales</taxon>
        <taxon>Cystobacterineae</taxon>
        <taxon>Myxococcaceae</taxon>
        <taxon>Corallococcus</taxon>
    </lineage>
</organism>
<dbReference type="EMBL" id="JABFJW010000171">
    <property type="protein sequence ID" value="NOK11628.1"/>
    <property type="molecule type" value="Genomic_DNA"/>
</dbReference>
<accession>A0A7Y4JVJ9</accession>
<dbReference type="InterPro" id="IPR001647">
    <property type="entry name" value="HTH_TetR"/>
</dbReference>
<sequence>MRRTTSRPLEPSPFRSIEDIRKRHRGPGLSAEDWADAALWSLAEGVDALSVERLSRGLGVTKGGFYWHFKDRADVLQAALARWEQLATTEFIQRLETLPDPRQRLHQLLALTFDLGPHGRIEVAIVAGAASDPRIQPVLARVSQRRLDYLVKLYRALGLPAREARNWALQAYSTYVGLLHLAIANPETLSSSRARADYIQHVARTLLPA</sequence>
<reference evidence="3 4" key="1">
    <citation type="submission" date="2020-05" db="EMBL/GenBank/DDBJ databases">
        <authorList>
            <person name="Whitworth D."/>
        </authorList>
    </citation>
    <scope>NUCLEOTIDE SEQUENCE [LARGE SCALE GENOMIC DNA]</scope>
    <source>
        <strain evidence="3 4">CA046A</strain>
    </source>
</reference>
<evidence type="ECO:0000313" key="4">
    <source>
        <dbReference type="Proteomes" id="UP000528460"/>
    </source>
</evidence>
<dbReference type="Pfam" id="PF00440">
    <property type="entry name" value="TetR_N"/>
    <property type="match status" value="1"/>
</dbReference>
<comment type="caution">
    <text evidence="3">The sequence shown here is derived from an EMBL/GenBank/DDBJ whole genome shotgun (WGS) entry which is preliminary data.</text>
</comment>
<proteinExistence type="predicted"/>
<dbReference type="PANTHER" id="PTHR30055">
    <property type="entry name" value="HTH-TYPE TRANSCRIPTIONAL REGULATOR RUTR"/>
    <property type="match status" value="1"/>
</dbReference>
<dbReference type="AlphaFoldDB" id="A0A7Y4JVJ9"/>
<evidence type="ECO:0000256" key="1">
    <source>
        <dbReference type="ARBA" id="ARBA00023125"/>
    </source>
</evidence>
<dbReference type="InterPro" id="IPR050109">
    <property type="entry name" value="HTH-type_TetR-like_transc_reg"/>
</dbReference>
<gene>
    <name evidence="3" type="ORF">HNS30_21535</name>
</gene>
<dbReference type="InterPro" id="IPR009057">
    <property type="entry name" value="Homeodomain-like_sf"/>
</dbReference>
<dbReference type="SUPFAM" id="SSF46689">
    <property type="entry name" value="Homeodomain-like"/>
    <property type="match status" value="1"/>
</dbReference>
<feature type="domain" description="HTH tetR-type" evidence="2">
    <location>
        <begin position="44"/>
        <end position="79"/>
    </location>
</feature>
<name>A0A7Y4JVJ9_9BACT</name>
<protein>
    <submittedName>
        <fullName evidence="3">TetR/AcrR family transcriptional regulator</fullName>
    </submittedName>
</protein>
<keyword evidence="1" id="KW-0238">DNA-binding</keyword>